<dbReference type="InParanoid" id="B3SCD3"/>
<evidence type="ECO:0000313" key="8">
    <source>
        <dbReference type="EMBL" id="EDV19567.1"/>
    </source>
</evidence>
<dbReference type="ESTHER" id="triad-b3scd3">
    <property type="family name" value="Cholinesterase-like"/>
</dbReference>
<dbReference type="InterPro" id="IPR019819">
    <property type="entry name" value="Carboxylesterase_B_CS"/>
</dbReference>
<dbReference type="FunFam" id="3.40.50.1820:FF:000029">
    <property type="entry name" value="Acetylcholinesterase"/>
    <property type="match status" value="1"/>
</dbReference>
<evidence type="ECO:0000256" key="1">
    <source>
        <dbReference type="ARBA" id="ARBA00005964"/>
    </source>
</evidence>
<protein>
    <recommendedName>
        <fullName evidence="6">Carboxylic ester hydrolase</fullName>
        <ecNumber evidence="6">3.1.1.-</ecNumber>
    </recommendedName>
</protein>
<dbReference type="Proteomes" id="UP000009022">
    <property type="component" value="Unassembled WGS sequence"/>
</dbReference>
<dbReference type="KEGG" id="tad:TRIADDRAFT_1914"/>
<dbReference type="PhylomeDB" id="B3SCD3"/>
<evidence type="ECO:0000256" key="4">
    <source>
        <dbReference type="ARBA" id="ARBA00022801"/>
    </source>
</evidence>
<evidence type="ECO:0000313" key="9">
    <source>
        <dbReference type="Proteomes" id="UP000009022"/>
    </source>
</evidence>
<feature type="non-terminal residue" evidence="8">
    <location>
        <position position="540"/>
    </location>
</feature>
<organism evidence="8 9">
    <name type="scientific">Trichoplax adhaerens</name>
    <name type="common">Trichoplax reptans</name>
    <dbReference type="NCBI Taxonomy" id="10228"/>
    <lineage>
        <taxon>Eukaryota</taxon>
        <taxon>Metazoa</taxon>
        <taxon>Placozoa</taxon>
        <taxon>Uniplacotomia</taxon>
        <taxon>Trichoplacea</taxon>
        <taxon>Trichoplacidae</taxon>
        <taxon>Trichoplax</taxon>
    </lineage>
</organism>
<keyword evidence="9" id="KW-1185">Reference proteome</keyword>
<sequence>ILIIALLPYSNTQIIIPTTTGLVSGKIVNTNGVDQFAYLGIPYAQPPVDQLRFKPPVPIDQWSGILNATGYKNSCPQQTPISLLDPNSTEMQISEDCLYLNIFTPNPSSAGNRSVLIWIHGGGFSYGTGSWWQGQMLSANEDIVVVTMNYRLGIFGFMTSGEKDVNQRSIPANLGLQDQNSALKWINDNIENFGGNKDQITIAGNSAGAVAVANHLVMPSSNGLFRRAIIQSAVFRDSPSYYKAKLTSEFTLSDANKFFAQYSMAAKCYKNTTIETVNCLKALSIQQLLQIQMRFSGSNPYFPVVDGDIIPESTYKAFASGKFEKADIMIGTMLNDGYFFLLFLPNISHGISRNQFKNYINTNFPAASERIKLSIQYQYTDWANISSPVVNRDRYGDMYNDYFFSVPSENYAEVFSRYVPTYLYIFAHRTAGTSMPAFVKAVHTLEISYVFGYPLDPPANFPEKFDDTDRQVCRQVMSYWGNFIRQGNPSDSTSALAWPRYEQTSKDYMWIAPKLAIKKNYYSKQVAFWNQYLPQLATLT</sequence>
<dbReference type="InterPro" id="IPR051093">
    <property type="entry name" value="Neuroligin/BSAL"/>
</dbReference>
<accession>B3SCD3</accession>
<name>B3SCD3_TRIAD</name>
<dbReference type="InterPro" id="IPR029058">
    <property type="entry name" value="AB_hydrolase_fold"/>
</dbReference>
<dbReference type="GeneID" id="6759113"/>
<reference evidence="8 9" key="1">
    <citation type="journal article" date="2008" name="Nature">
        <title>The Trichoplax genome and the nature of placozoans.</title>
        <authorList>
            <person name="Srivastava M."/>
            <person name="Begovic E."/>
            <person name="Chapman J."/>
            <person name="Putnam N.H."/>
            <person name="Hellsten U."/>
            <person name="Kawashima T."/>
            <person name="Kuo A."/>
            <person name="Mitros T."/>
            <person name="Salamov A."/>
            <person name="Carpenter M.L."/>
            <person name="Signorovitch A.Y."/>
            <person name="Moreno M.A."/>
            <person name="Kamm K."/>
            <person name="Grimwood J."/>
            <person name="Schmutz J."/>
            <person name="Shapiro H."/>
            <person name="Grigoriev I.V."/>
            <person name="Buss L.W."/>
            <person name="Schierwater B."/>
            <person name="Dellaporta S.L."/>
            <person name="Rokhsar D.S."/>
        </authorList>
    </citation>
    <scope>NUCLEOTIDE SEQUENCE [LARGE SCALE GENOMIC DNA]</scope>
    <source>
        <strain evidence="8 9">Grell-BS-1999</strain>
    </source>
</reference>
<dbReference type="AlphaFoldDB" id="B3SCD3"/>
<dbReference type="PROSITE" id="PS00941">
    <property type="entry name" value="CARBOXYLESTERASE_B_2"/>
    <property type="match status" value="1"/>
</dbReference>
<feature type="domain" description="Carboxylesterase type B" evidence="7">
    <location>
        <begin position="14"/>
        <end position="529"/>
    </location>
</feature>
<keyword evidence="2" id="KW-0719">Serine esterase</keyword>
<gene>
    <name evidence="8" type="ORF">TRIADDRAFT_1914</name>
</gene>
<dbReference type="Pfam" id="PF00135">
    <property type="entry name" value="COesterase"/>
    <property type="match status" value="1"/>
</dbReference>
<dbReference type="eggNOG" id="KOG4389">
    <property type="taxonomic scope" value="Eukaryota"/>
</dbReference>
<evidence type="ECO:0000256" key="6">
    <source>
        <dbReference type="RuleBase" id="RU361235"/>
    </source>
</evidence>
<dbReference type="EMBL" id="DS985270">
    <property type="protein sequence ID" value="EDV19567.1"/>
    <property type="molecule type" value="Genomic_DNA"/>
</dbReference>
<dbReference type="RefSeq" id="XP_002117900.1">
    <property type="nucleotide sequence ID" value="XM_002117864.1"/>
</dbReference>
<keyword evidence="5" id="KW-1015">Disulfide bond</keyword>
<evidence type="ECO:0000256" key="2">
    <source>
        <dbReference type="ARBA" id="ARBA00022487"/>
    </source>
</evidence>
<dbReference type="GO" id="GO:0052689">
    <property type="term" value="F:carboxylic ester hydrolase activity"/>
    <property type="evidence" value="ECO:0007669"/>
    <property type="project" value="UniProtKB-KW"/>
</dbReference>
<dbReference type="PROSITE" id="PS00122">
    <property type="entry name" value="CARBOXYLESTERASE_B_1"/>
    <property type="match status" value="1"/>
</dbReference>
<evidence type="ECO:0000259" key="7">
    <source>
        <dbReference type="Pfam" id="PF00135"/>
    </source>
</evidence>
<dbReference type="InterPro" id="IPR002018">
    <property type="entry name" value="CarbesteraseB"/>
</dbReference>
<dbReference type="FunCoup" id="B3SCD3">
    <property type="interactions" value="228"/>
</dbReference>
<feature type="non-terminal residue" evidence="8">
    <location>
        <position position="1"/>
    </location>
</feature>
<evidence type="ECO:0000256" key="5">
    <source>
        <dbReference type="ARBA" id="ARBA00023157"/>
    </source>
</evidence>
<dbReference type="SUPFAM" id="SSF53474">
    <property type="entry name" value="alpha/beta-Hydrolases"/>
    <property type="match status" value="1"/>
</dbReference>
<dbReference type="HOGENOM" id="CLU_006586_13_0_1"/>
<proteinExistence type="inferred from homology"/>
<dbReference type="OrthoDB" id="9000293at2759"/>
<dbReference type="CTD" id="6759113"/>
<dbReference type="PANTHER" id="PTHR43903">
    <property type="entry name" value="NEUROLIGIN"/>
    <property type="match status" value="1"/>
</dbReference>
<comment type="similarity">
    <text evidence="1 6">Belongs to the type-B carboxylesterase/lipase family.</text>
</comment>
<keyword evidence="3" id="KW-0732">Signal</keyword>
<dbReference type="Gene3D" id="3.40.50.1820">
    <property type="entry name" value="alpha/beta hydrolase"/>
    <property type="match status" value="1"/>
</dbReference>
<evidence type="ECO:0000256" key="3">
    <source>
        <dbReference type="ARBA" id="ARBA00022729"/>
    </source>
</evidence>
<dbReference type="EC" id="3.1.1.-" evidence="6"/>
<dbReference type="InterPro" id="IPR019826">
    <property type="entry name" value="Carboxylesterase_B_AS"/>
</dbReference>
<keyword evidence="4 6" id="KW-0378">Hydrolase</keyword>